<evidence type="ECO:0000256" key="1">
    <source>
        <dbReference type="ARBA" id="ARBA00022729"/>
    </source>
</evidence>
<keyword evidence="6" id="KW-1185">Reference proteome</keyword>
<gene>
    <name evidence="5" type="ORF">BXY39_2681</name>
</gene>
<keyword evidence="1" id="KW-0732">Signal</keyword>
<reference evidence="5 6" key="1">
    <citation type="submission" date="2018-10" db="EMBL/GenBank/DDBJ databases">
        <title>Genomic Encyclopedia of Archaeal and Bacterial Type Strains, Phase II (KMG-II): from individual species to whole genera.</title>
        <authorList>
            <person name="Goeker M."/>
        </authorList>
    </citation>
    <scope>NUCLEOTIDE SEQUENCE [LARGE SCALE GENOMIC DNA]</scope>
    <source>
        <strain evidence="5 6">DSM 25217</strain>
    </source>
</reference>
<dbReference type="Gene3D" id="3.40.190.10">
    <property type="entry name" value="Periplasmic binding protein-like II"/>
    <property type="match status" value="1"/>
</dbReference>
<evidence type="ECO:0000256" key="3">
    <source>
        <dbReference type="PIRSR" id="PIRSR039026-2"/>
    </source>
</evidence>
<evidence type="ECO:0000313" key="5">
    <source>
        <dbReference type="EMBL" id="RMB04420.1"/>
    </source>
</evidence>
<comment type="caution">
    <text evidence="5">The sequence shown here is derived from an EMBL/GenBank/DDBJ whole genome shotgun (WGS) entry which is preliminary data.</text>
</comment>
<proteinExistence type="predicted"/>
<dbReference type="GO" id="GO:0046872">
    <property type="term" value="F:metal ion binding"/>
    <property type="evidence" value="ECO:0007669"/>
    <property type="project" value="UniProtKB-KW"/>
</dbReference>
<organism evidence="5 6">
    <name type="scientific">Eilatimonas milleporae</name>
    <dbReference type="NCBI Taxonomy" id="911205"/>
    <lineage>
        <taxon>Bacteria</taxon>
        <taxon>Pseudomonadati</taxon>
        <taxon>Pseudomonadota</taxon>
        <taxon>Alphaproteobacteria</taxon>
        <taxon>Kordiimonadales</taxon>
        <taxon>Kordiimonadaceae</taxon>
        <taxon>Eilatimonas</taxon>
    </lineage>
</organism>
<dbReference type="AlphaFoldDB" id="A0A3M0C7T6"/>
<dbReference type="GO" id="GO:0031317">
    <property type="term" value="C:tripartite ATP-independent periplasmic transporter complex"/>
    <property type="evidence" value="ECO:0007669"/>
    <property type="project" value="InterPro"/>
</dbReference>
<dbReference type="EMBL" id="REFR01000013">
    <property type="protein sequence ID" value="RMB04420.1"/>
    <property type="molecule type" value="Genomic_DNA"/>
</dbReference>
<feature type="binding site" evidence="3">
    <location>
        <position position="281"/>
    </location>
    <ligand>
        <name>substrate</name>
    </ligand>
</feature>
<dbReference type="CDD" id="cd13604">
    <property type="entry name" value="PBP2_TRAP_ketoacid_lactate_like"/>
    <property type="match status" value="1"/>
</dbReference>
<dbReference type="Pfam" id="PF03480">
    <property type="entry name" value="DctP"/>
    <property type="match status" value="1"/>
</dbReference>
<dbReference type="GO" id="GO:0055085">
    <property type="term" value="P:transmembrane transport"/>
    <property type="evidence" value="ECO:0007669"/>
    <property type="project" value="InterPro"/>
</dbReference>
<evidence type="ECO:0000313" key="6">
    <source>
        <dbReference type="Proteomes" id="UP000271227"/>
    </source>
</evidence>
<dbReference type="RefSeq" id="WP_245999181.1">
    <property type="nucleotide sequence ID" value="NZ_REFR01000013.1"/>
</dbReference>
<dbReference type="InParanoid" id="A0A3M0C7T6"/>
<keyword evidence="3" id="KW-0479">Metal-binding</keyword>
<evidence type="ECO:0000256" key="4">
    <source>
        <dbReference type="SAM" id="MobiDB-lite"/>
    </source>
</evidence>
<feature type="binding site" evidence="2">
    <location>
        <position position="197"/>
    </location>
    <ligand>
        <name>substrate</name>
    </ligand>
</feature>
<accession>A0A3M0C7T6</accession>
<feature type="binding site" evidence="3">
    <location>
        <position position="255"/>
    </location>
    <ligand>
        <name>substrate</name>
    </ligand>
</feature>
<feature type="binding site" evidence="3">
    <location>
        <position position="256"/>
    </location>
    <ligand>
        <name>Na(+)</name>
        <dbReference type="ChEBI" id="CHEBI:29101"/>
    </ligand>
</feature>
<dbReference type="Gene3D" id="3.40.190.170">
    <property type="entry name" value="Bacterial extracellular solute-binding protein, family 7"/>
    <property type="match status" value="1"/>
</dbReference>
<dbReference type="InterPro" id="IPR006311">
    <property type="entry name" value="TAT_signal"/>
</dbReference>
<dbReference type="PIRSF" id="PIRSF039026">
    <property type="entry name" value="SiaP"/>
    <property type="match status" value="1"/>
</dbReference>
<evidence type="ECO:0000256" key="2">
    <source>
        <dbReference type="PIRSR" id="PIRSR039026-1"/>
    </source>
</evidence>
<dbReference type="InterPro" id="IPR038404">
    <property type="entry name" value="TRAP_DctP_sf"/>
</dbReference>
<dbReference type="PANTHER" id="PTHR33376">
    <property type="match status" value="1"/>
</dbReference>
<sequence>MPKKTVNQDQLNKARRSEAGTPAPAPHTVSRRTLIRGAGAIGAAGLVAACGQGGSTPDGQEQGGATAVARRKRALTMVTAWPKNFPGIGTGVERLARRIADLSDGRLTVRVYAAGELVGALGGFDAVSQGKADMYHAAEYYWQGKSPAFNFFAAVPMGMTASEMAAWIRFGGGQELWDELAAPFNVKPMMAGNTGVQMGGWFAREISSPKDFQGLRMRMPGLGGEVMARLGATPVTKQGGEIFQAMAQGNLDATEWIGPWNDLAFGFHTIVKNYYYPGIHEPGTTLSLGINKTLWEDLSPQDRAIIQSAADAENDIMYAEFNANNARALETLVKDHDVTLRRFDNAILRRLAEISAEVLAEAAARDEMTGRVFNSFQAARAGGMRWGEVAEEAFTSARRLADL</sequence>
<dbReference type="PANTHER" id="PTHR33376:SF5">
    <property type="entry name" value="EXTRACYTOPLASMIC SOLUTE RECEPTOR PROTEIN"/>
    <property type="match status" value="1"/>
</dbReference>
<feature type="binding site" evidence="2">
    <location>
        <position position="218"/>
    </location>
    <ligand>
        <name>substrate</name>
    </ligand>
</feature>
<dbReference type="InterPro" id="IPR026289">
    <property type="entry name" value="SBP_TakP-like"/>
</dbReference>
<protein>
    <submittedName>
        <fullName evidence="5">TRAP-type mannitol/chloroaromatic compound transport system substrate-binding protein</fullName>
    </submittedName>
</protein>
<feature type="compositionally biased region" description="Polar residues" evidence="4">
    <location>
        <begin position="1"/>
        <end position="11"/>
    </location>
</feature>
<name>A0A3M0C7T6_9PROT</name>
<feature type="region of interest" description="Disordered" evidence="4">
    <location>
        <begin position="1"/>
        <end position="28"/>
    </location>
</feature>
<dbReference type="Proteomes" id="UP000271227">
    <property type="component" value="Unassembled WGS sequence"/>
</dbReference>
<dbReference type="PROSITE" id="PS51318">
    <property type="entry name" value="TAT"/>
    <property type="match status" value="1"/>
</dbReference>
<dbReference type="InterPro" id="IPR018389">
    <property type="entry name" value="DctP_fam"/>
</dbReference>